<evidence type="ECO:0000313" key="9">
    <source>
        <dbReference type="EMBL" id="OIJ03531.1"/>
    </source>
</evidence>
<reference evidence="9 11" key="1">
    <citation type="submission" date="2016-10" db="EMBL/GenBank/DDBJ databases">
        <title>Draft genome sequences of four alkaliphilic bacteria belonging to the Anaerobacillus genus.</title>
        <authorList>
            <person name="Bassil N.M."/>
            <person name="Lloyd J.R."/>
        </authorList>
    </citation>
    <scope>NUCLEOTIDE SEQUENCE [LARGE SCALE GENOMIC DNA]</scope>
    <source>
        <strain evidence="9 11">NB2006</strain>
    </source>
</reference>
<feature type="transmembrane region" description="Helical" evidence="7">
    <location>
        <begin position="31"/>
        <end position="51"/>
    </location>
</feature>
<name>A0A1S2KTW9_9BACI</name>
<dbReference type="Proteomes" id="UP000180175">
    <property type="component" value="Chromosome"/>
</dbReference>
<feature type="transmembrane region" description="Helical" evidence="7">
    <location>
        <begin position="6"/>
        <end position="24"/>
    </location>
</feature>
<dbReference type="InterPro" id="IPR023090">
    <property type="entry name" value="UPF0702_alpha/beta_dom_sf"/>
</dbReference>
<dbReference type="OrthoDB" id="1796697at2"/>
<evidence type="ECO:0000256" key="3">
    <source>
        <dbReference type="ARBA" id="ARBA00022475"/>
    </source>
</evidence>
<dbReference type="KEGG" id="aia:AWH56_013825"/>
<reference evidence="10 11" key="2">
    <citation type="journal article" date="2017" name="Genome Announc.">
        <title>Draft Genome Sequences of Four Alkaliphilic Bacteria Belonging to the Anaerobacillus Genus.</title>
        <authorList>
            <person name="Bassil N.M."/>
            <person name="Lloyd J.R."/>
        </authorList>
    </citation>
    <scope>NUCLEOTIDE SEQUENCE [LARGE SCALE GENOMIC DNA]</scope>
    <source>
        <strain evidence="10 11">NB2006</strain>
    </source>
</reference>
<dbReference type="EMBL" id="LQXD01000211">
    <property type="protein sequence ID" value="OIJ03531.1"/>
    <property type="molecule type" value="Genomic_DNA"/>
</dbReference>
<keyword evidence="4 7" id="KW-0812">Transmembrane</keyword>
<evidence type="ECO:0000256" key="1">
    <source>
        <dbReference type="ARBA" id="ARBA00004651"/>
    </source>
</evidence>
<evidence type="ECO:0000259" key="8">
    <source>
        <dbReference type="Pfam" id="PF04239"/>
    </source>
</evidence>
<keyword evidence="3" id="KW-1003">Cell membrane</keyword>
<sequence length="195" mass="21835">MDLDFIWQSIVLVFSGFLLLRISGRKSIAQMTIPTTVVMISIGAIIVHPIIEDSTTRTILTIAMFIAILIFVEFLQVHFNGLEKIFSGKAKVVIENGELNLTNIKSMRLTIDKIETQLRQNGISNISDVKNATIEANGQLGYELKPDARPLTVGEFKKLLGGMVQIQNQSPDVDGNLFYEVINKKHKTPHKEELK</sequence>
<evidence type="ECO:0000313" key="11">
    <source>
        <dbReference type="Proteomes" id="UP000180175"/>
    </source>
</evidence>
<reference evidence="10 11" key="3">
    <citation type="journal article" date="2019" name="Int. J. Syst. Evol. Microbiol.">
        <title>Anaerobacillus isosaccharinicus sp. nov., an alkaliphilic bacterium which degrades isosaccharinic acid.</title>
        <authorList>
            <person name="Bassil N.M."/>
            <person name="Lloyd J.R."/>
        </authorList>
    </citation>
    <scope>NUCLEOTIDE SEQUENCE [LARGE SCALE GENOMIC DNA]</scope>
    <source>
        <strain evidence="10 11">NB2006</strain>
    </source>
</reference>
<dbReference type="Gene3D" id="3.30.240.20">
    <property type="entry name" value="bsu07140 like domains"/>
    <property type="match status" value="1"/>
</dbReference>
<evidence type="ECO:0000256" key="5">
    <source>
        <dbReference type="ARBA" id="ARBA00022989"/>
    </source>
</evidence>
<dbReference type="PANTHER" id="PTHR34582:SF2">
    <property type="entry name" value="UPF0702 TRANSMEMBRANE PROTEIN YDFR"/>
    <property type="match status" value="1"/>
</dbReference>
<dbReference type="InterPro" id="IPR007353">
    <property type="entry name" value="DUF421"/>
</dbReference>
<evidence type="ECO:0000256" key="2">
    <source>
        <dbReference type="ARBA" id="ARBA00006448"/>
    </source>
</evidence>
<evidence type="ECO:0000313" key="10">
    <source>
        <dbReference type="EMBL" id="QOY33833.1"/>
    </source>
</evidence>
<comment type="subcellular location">
    <subcellularLocation>
        <location evidence="1">Cell membrane</location>
        <topology evidence="1">Multi-pass membrane protein</topology>
    </subcellularLocation>
</comment>
<keyword evidence="6 7" id="KW-0472">Membrane</keyword>
<accession>A0A1S2KTW9</accession>
<feature type="domain" description="YetF C-terminal" evidence="8">
    <location>
        <begin position="78"/>
        <end position="152"/>
    </location>
</feature>
<dbReference type="PANTHER" id="PTHR34582">
    <property type="entry name" value="UPF0702 TRANSMEMBRANE PROTEIN YCAP"/>
    <property type="match status" value="1"/>
</dbReference>
<dbReference type="RefSeq" id="WP_071319596.1">
    <property type="nucleotide sequence ID" value="NZ_CP063356.2"/>
</dbReference>
<proteinExistence type="inferred from homology"/>
<gene>
    <name evidence="10" type="ORF">AWH56_013825</name>
    <name evidence="9" type="ORF">AWH56_24820</name>
</gene>
<keyword evidence="5 7" id="KW-1133">Transmembrane helix</keyword>
<organism evidence="9 11">
    <name type="scientific">Anaerobacillus isosaccharinicus</name>
    <dbReference type="NCBI Taxonomy" id="1532552"/>
    <lineage>
        <taxon>Bacteria</taxon>
        <taxon>Bacillati</taxon>
        <taxon>Bacillota</taxon>
        <taxon>Bacilli</taxon>
        <taxon>Bacillales</taxon>
        <taxon>Bacillaceae</taxon>
        <taxon>Anaerobacillus</taxon>
    </lineage>
</organism>
<reference evidence="10" key="4">
    <citation type="submission" date="2020-10" db="EMBL/GenBank/DDBJ databases">
        <authorList>
            <person name="Bassil N.M."/>
            <person name="Lloyd J.R."/>
        </authorList>
    </citation>
    <scope>NUCLEOTIDE SEQUENCE</scope>
    <source>
        <strain evidence="10">NB2006</strain>
    </source>
</reference>
<dbReference type="Pfam" id="PF04239">
    <property type="entry name" value="DUF421"/>
    <property type="match status" value="1"/>
</dbReference>
<protein>
    <submittedName>
        <fullName evidence="10">DUF421 domain-containing protein</fullName>
    </submittedName>
</protein>
<dbReference type="AlphaFoldDB" id="A0A1S2KTW9"/>
<dbReference type="EMBL" id="CP063356">
    <property type="protein sequence ID" value="QOY33833.1"/>
    <property type="molecule type" value="Genomic_DNA"/>
</dbReference>
<keyword evidence="11" id="KW-1185">Reference proteome</keyword>
<evidence type="ECO:0000256" key="6">
    <source>
        <dbReference type="ARBA" id="ARBA00023136"/>
    </source>
</evidence>
<dbReference type="GO" id="GO:0005886">
    <property type="term" value="C:plasma membrane"/>
    <property type="evidence" value="ECO:0007669"/>
    <property type="project" value="UniProtKB-SubCell"/>
</dbReference>
<evidence type="ECO:0000256" key="4">
    <source>
        <dbReference type="ARBA" id="ARBA00022692"/>
    </source>
</evidence>
<feature type="transmembrane region" description="Helical" evidence="7">
    <location>
        <begin position="57"/>
        <end position="75"/>
    </location>
</feature>
<evidence type="ECO:0000256" key="7">
    <source>
        <dbReference type="SAM" id="Phobius"/>
    </source>
</evidence>
<comment type="similarity">
    <text evidence="2">Belongs to the UPF0702 family.</text>
</comment>